<proteinExistence type="predicted"/>
<accession>A0A917DV14</accession>
<reference evidence="1" key="2">
    <citation type="submission" date="2020-09" db="EMBL/GenBank/DDBJ databases">
        <authorList>
            <person name="Sun Q."/>
            <person name="Zhou Y."/>
        </authorList>
    </citation>
    <scope>NUCLEOTIDE SEQUENCE</scope>
    <source>
        <strain evidence="1">CGMCC 1.15178</strain>
    </source>
</reference>
<dbReference type="EMBL" id="BMHP01000002">
    <property type="protein sequence ID" value="GGD70025.1"/>
    <property type="molecule type" value="Genomic_DNA"/>
</dbReference>
<sequence>MHREIPKKAEYRFVYYLMDPMGSFPGSQGSSFFCIFGRAPFADGYFFVKLEKTKQAFVISAKRKYTRQRE</sequence>
<organism evidence="1 2">
    <name type="scientific">Paenibacillus nasutitermitis</name>
    <dbReference type="NCBI Taxonomy" id="1652958"/>
    <lineage>
        <taxon>Bacteria</taxon>
        <taxon>Bacillati</taxon>
        <taxon>Bacillota</taxon>
        <taxon>Bacilli</taxon>
        <taxon>Bacillales</taxon>
        <taxon>Paenibacillaceae</taxon>
        <taxon>Paenibacillus</taxon>
    </lineage>
</organism>
<dbReference type="AlphaFoldDB" id="A0A917DV14"/>
<comment type="caution">
    <text evidence="1">The sequence shown here is derived from an EMBL/GenBank/DDBJ whole genome shotgun (WGS) entry which is preliminary data.</text>
</comment>
<reference evidence="1" key="1">
    <citation type="journal article" date="2014" name="Int. J. Syst. Evol. Microbiol.">
        <title>Complete genome sequence of Corynebacterium casei LMG S-19264T (=DSM 44701T), isolated from a smear-ripened cheese.</title>
        <authorList>
            <consortium name="US DOE Joint Genome Institute (JGI-PGF)"/>
            <person name="Walter F."/>
            <person name="Albersmeier A."/>
            <person name="Kalinowski J."/>
            <person name="Ruckert C."/>
        </authorList>
    </citation>
    <scope>NUCLEOTIDE SEQUENCE</scope>
    <source>
        <strain evidence="1">CGMCC 1.15178</strain>
    </source>
</reference>
<dbReference type="Proteomes" id="UP000612456">
    <property type="component" value="Unassembled WGS sequence"/>
</dbReference>
<name>A0A917DV14_9BACL</name>
<evidence type="ECO:0000313" key="2">
    <source>
        <dbReference type="Proteomes" id="UP000612456"/>
    </source>
</evidence>
<protein>
    <submittedName>
        <fullName evidence="1">Uncharacterized protein</fullName>
    </submittedName>
</protein>
<keyword evidence="2" id="KW-1185">Reference proteome</keyword>
<gene>
    <name evidence="1" type="ORF">GCM10010911_29850</name>
</gene>
<evidence type="ECO:0000313" key="1">
    <source>
        <dbReference type="EMBL" id="GGD70025.1"/>
    </source>
</evidence>